<dbReference type="Proteomes" id="UP000501812">
    <property type="component" value="Chromosome"/>
</dbReference>
<name>A0A858RMU5_9BACT</name>
<feature type="signal peptide" evidence="1">
    <location>
        <begin position="1"/>
        <end position="32"/>
    </location>
</feature>
<keyword evidence="3" id="KW-1185">Reference proteome</keyword>
<dbReference type="InterPro" id="IPR006311">
    <property type="entry name" value="TAT_signal"/>
</dbReference>
<dbReference type="PROSITE" id="PS51318">
    <property type="entry name" value="TAT"/>
    <property type="match status" value="1"/>
</dbReference>
<dbReference type="RefSeq" id="WP_169456240.1">
    <property type="nucleotide sequence ID" value="NZ_CP051774.1"/>
</dbReference>
<dbReference type="KEGG" id="luo:HHL09_19175"/>
<dbReference type="AlphaFoldDB" id="A0A858RMU5"/>
<feature type="chain" id="PRO_5032875515" evidence="1">
    <location>
        <begin position="33"/>
        <end position="453"/>
    </location>
</feature>
<proteinExistence type="predicted"/>
<evidence type="ECO:0000313" key="2">
    <source>
        <dbReference type="EMBL" id="QJE97814.1"/>
    </source>
</evidence>
<dbReference type="EMBL" id="CP051774">
    <property type="protein sequence ID" value="QJE97814.1"/>
    <property type="molecule type" value="Genomic_DNA"/>
</dbReference>
<evidence type="ECO:0000313" key="3">
    <source>
        <dbReference type="Proteomes" id="UP000501812"/>
    </source>
</evidence>
<reference evidence="2 3" key="1">
    <citation type="submission" date="2020-04" db="EMBL/GenBank/DDBJ databases">
        <title>Luteolibacter sp. G-1-1-1 isolated from soil.</title>
        <authorList>
            <person name="Dahal R.H."/>
        </authorList>
    </citation>
    <scope>NUCLEOTIDE SEQUENCE [LARGE SCALE GENOMIC DNA]</scope>
    <source>
        <strain evidence="2 3">G-1-1-1</strain>
    </source>
</reference>
<organism evidence="2 3">
    <name type="scientific">Luteolibacter luteus</name>
    <dbReference type="NCBI Taxonomy" id="2728835"/>
    <lineage>
        <taxon>Bacteria</taxon>
        <taxon>Pseudomonadati</taxon>
        <taxon>Verrucomicrobiota</taxon>
        <taxon>Verrucomicrobiia</taxon>
        <taxon>Verrucomicrobiales</taxon>
        <taxon>Verrucomicrobiaceae</taxon>
        <taxon>Luteolibacter</taxon>
    </lineage>
</organism>
<gene>
    <name evidence="2" type="ORF">HHL09_19175</name>
</gene>
<dbReference type="InterPro" id="IPR011447">
    <property type="entry name" value="DUF1552"/>
</dbReference>
<accession>A0A858RMU5</accession>
<evidence type="ECO:0000256" key="1">
    <source>
        <dbReference type="SAM" id="SignalP"/>
    </source>
</evidence>
<sequence>MNAVTNRRRFLRGIGACLALPSFEAFMPRAMAASAGARAFATTATGAPLRMAFLYFPNGAIQSHWTASGKGADFRLENTLAPLEALKHRVQVISGLEHLNADPGNDGAGDHARANGTFLTGVRVKKTAGSDIYAGISVDQIAAQQIGKSTRFASLELSADPHRKSGGCDSGYSCAYESNLAWRTPTSPLSPESNPRLVFERLFGAGNHGERGDSLARRREQQRSILDFVMEDAKAIQGQLTNRDKAKMDEYLTGVREIEQQIVTAESFQNIPDPDMATPDGIPQRYDEYIKLMFQMMALAFETDATRISTMLLARDGSNRSFPEINVAEGHHSLSHHREDKDMIQKVTQIDLFYAQRLAEFLALLESKQDADGQTILHNSMIVYGCGNSDGNRHTHANLPIVVAGNGGGALNPSQHLTAQATPMCNLYLNMLDAMGTPSLDRFGDSTGRLAGV</sequence>
<keyword evidence="1" id="KW-0732">Signal</keyword>
<protein>
    <submittedName>
        <fullName evidence="2">DUF1552 domain-containing protein</fullName>
    </submittedName>
</protein>
<dbReference type="Pfam" id="PF07586">
    <property type="entry name" value="HXXSHH"/>
    <property type="match status" value="1"/>
</dbReference>